<organism evidence="1 2">
    <name type="scientific">Rhipicephalus sanguineus</name>
    <name type="common">Brown dog tick</name>
    <name type="synonym">Ixodes sanguineus</name>
    <dbReference type="NCBI Taxonomy" id="34632"/>
    <lineage>
        <taxon>Eukaryota</taxon>
        <taxon>Metazoa</taxon>
        <taxon>Ecdysozoa</taxon>
        <taxon>Arthropoda</taxon>
        <taxon>Chelicerata</taxon>
        <taxon>Arachnida</taxon>
        <taxon>Acari</taxon>
        <taxon>Parasitiformes</taxon>
        <taxon>Ixodida</taxon>
        <taxon>Ixodoidea</taxon>
        <taxon>Ixodidae</taxon>
        <taxon>Rhipicephalinae</taxon>
        <taxon>Rhipicephalus</taxon>
        <taxon>Rhipicephalus</taxon>
    </lineage>
</organism>
<reference evidence="1" key="2">
    <citation type="submission" date="2021-09" db="EMBL/GenBank/DDBJ databases">
        <authorList>
            <person name="Jia N."/>
            <person name="Wang J."/>
            <person name="Shi W."/>
            <person name="Du L."/>
            <person name="Sun Y."/>
            <person name="Zhan W."/>
            <person name="Jiang J."/>
            <person name="Wang Q."/>
            <person name="Zhang B."/>
            <person name="Ji P."/>
            <person name="Sakyi L.B."/>
            <person name="Cui X."/>
            <person name="Yuan T."/>
            <person name="Jiang B."/>
            <person name="Yang W."/>
            <person name="Lam T.T.-Y."/>
            <person name="Chang Q."/>
            <person name="Ding S."/>
            <person name="Wang X."/>
            <person name="Zhu J."/>
            <person name="Ruan X."/>
            <person name="Zhao L."/>
            <person name="Wei J."/>
            <person name="Que T."/>
            <person name="Du C."/>
            <person name="Cheng J."/>
            <person name="Dai P."/>
            <person name="Han X."/>
            <person name="Huang E."/>
            <person name="Gao Y."/>
            <person name="Liu J."/>
            <person name="Shao H."/>
            <person name="Ye R."/>
            <person name="Li L."/>
            <person name="Wei W."/>
            <person name="Wang X."/>
            <person name="Wang C."/>
            <person name="Huo Q."/>
            <person name="Li W."/>
            <person name="Guo W."/>
            <person name="Chen H."/>
            <person name="Chen S."/>
            <person name="Zhou L."/>
            <person name="Zhou L."/>
            <person name="Ni X."/>
            <person name="Tian J."/>
            <person name="Zhou Y."/>
            <person name="Sheng Y."/>
            <person name="Liu T."/>
            <person name="Pan Y."/>
            <person name="Xia L."/>
            <person name="Li J."/>
            <person name="Zhao F."/>
            <person name="Cao W."/>
        </authorList>
    </citation>
    <scope>NUCLEOTIDE SEQUENCE</scope>
    <source>
        <strain evidence="1">Rsan-2018</strain>
        <tissue evidence="1">Larvae</tissue>
    </source>
</reference>
<keyword evidence="2" id="KW-1185">Reference proteome</keyword>
<gene>
    <name evidence="1" type="ORF">HPB52_007294</name>
</gene>
<sequence length="116" mass="12908">MPKPNLTVIFKPQNPEQIITRFNPLTFKAAFEAVVPDGVLRVRSNGHLNLLAVDTRSAEVSERLLNIKNIGEIVLQAYEPRPNNYGVGVIKGVSMDLDQQDIFSALLQRAPVKSVR</sequence>
<name>A0A9D4QID5_RHISA</name>
<evidence type="ECO:0000313" key="1">
    <source>
        <dbReference type="EMBL" id="KAH7982814.1"/>
    </source>
</evidence>
<dbReference type="AlphaFoldDB" id="A0A9D4QID5"/>
<comment type="caution">
    <text evidence="1">The sequence shown here is derived from an EMBL/GenBank/DDBJ whole genome shotgun (WGS) entry which is preliminary data.</text>
</comment>
<accession>A0A9D4QID5</accession>
<proteinExistence type="predicted"/>
<dbReference type="EMBL" id="JABSTV010001245">
    <property type="protein sequence ID" value="KAH7982814.1"/>
    <property type="molecule type" value="Genomic_DNA"/>
</dbReference>
<protein>
    <submittedName>
        <fullName evidence="1">Uncharacterized protein</fullName>
    </submittedName>
</protein>
<reference evidence="1" key="1">
    <citation type="journal article" date="2020" name="Cell">
        <title>Large-Scale Comparative Analyses of Tick Genomes Elucidate Their Genetic Diversity and Vector Capacities.</title>
        <authorList>
            <consortium name="Tick Genome and Microbiome Consortium (TIGMIC)"/>
            <person name="Jia N."/>
            <person name="Wang J."/>
            <person name="Shi W."/>
            <person name="Du L."/>
            <person name="Sun Y."/>
            <person name="Zhan W."/>
            <person name="Jiang J.F."/>
            <person name="Wang Q."/>
            <person name="Zhang B."/>
            <person name="Ji P."/>
            <person name="Bell-Sakyi L."/>
            <person name="Cui X.M."/>
            <person name="Yuan T.T."/>
            <person name="Jiang B.G."/>
            <person name="Yang W.F."/>
            <person name="Lam T.T."/>
            <person name="Chang Q.C."/>
            <person name="Ding S.J."/>
            <person name="Wang X.J."/>
            <person name="Zhu J.G."/>
            <person name="Ruan X.D."/>
            <person name="Zhao L."/>
            <person name="Wei J.T."/>
            <person name="Ye R.Z."/>
            <person name="Que T.C."/>
            <person name="Du C.H."/>
            <person name="Zhou Y.H."/>
            <person name="Cheng J.X."/>
            <person name="Dai P.F."/>
            <person name="Guo W.B."/>
            <person name="Han X.H."/>
            <person name="Huang E.J."/>
            <person name="Li L.F."/>
            <person name="Wei W."/>
            <person name="Gao Y.C."/>
            <person name="Liu J.Z."/>
            <person name="Shao H.Z."/>
            <person name="Wang X."/>
            <person name="Wang C.C."/>
            <person name="Yang T.C."/>
            <person name="Huo Q.B."/>
            <person name="Li W."/>
            <person name="Chen H.Y."/>
            <person name="Chen S.E."/>
            <person name="Zhou L.G."/>
            <person name="Ni X.B."/>
            <person name="Tian J.H."/>
            <person name="Sheng Y."/>
            <person name="Liu T."/>
            <person name="Pan Y.S."/>
            <person name="Xia L.Y."/>
            <person name="Li J."/>
            <person name="Zhao F."/>
            <person name="Cao W.C."/>
        </authorList>
    </citation>
    <scope>NUCLEOTIDE SEQUENCE</scope>
    <source>
        <strain evidence="1">Rsan-2018</strain>
    </source>
</reference>
<dbReference type="Proteomes" id="UP000821837">
    <property type="component" value="Chromosome 1"/>
</dbReference>
<evidence type="ECO:0000313" key="2">
    <source>
        <dbReference type="Proteomes" id="UP000821837"/>
    </source>
</evidence>